<feature type="non-terminal residue" evidence="1">
    <location>
        <position position="1"/>
    </location>
</feature>
<evidence type="ECO:0000313" key="2">
    <source>
        <dbReference type="Proteomes" id="UP000663864"/>
    </source>
</evidence>
<gene>
    <name evidence="1" type="ORF">ZHD862_LOCUS38731</name>
</gene>
<name>A0A815VIS3_9BILA</name>
<evidence type="ECO:0000313" key="1">
    <source>
        <dbReference type="EMBL" id="CAF1530777.1"/>
    </source>
</evidence>
<organism evidence="1 2">
    <name type="scientific">Rotaria sordida</name>
    <dbReference type="NCBI Taxonomy" id="392033"/>
    <lineage>
        <taxon>Eukaryota</taxon>
        <taxon>Metazoa</taxon>
        <taxon>Spiralia</taxon>
        <taxon>Gnathifera</taxon>
        <taxon>Rotifera</taxon>
        <taxon>Eurotatoria</taxon>
        <taxon>Bdelloidea</taxon>
        <taxon>Philodinida</taxon>
        <taxon>Philodinidae</taxon>
        <taxon>Rotaria</taxon>
    </lineage>
</organism>
<dbReference type="EMBL" id="CAJNOT010010532">
    <property type="protein sequence ID" value="CAF1530777.1"/>
    <property type="molecule type" value="Genomic_DNA"/>
</dbReference>
<comment type="caution">
    <text evidence="1">The sequence shown here is derived from an EMBL/GenBank/DDBJ whole genome shotgun (WGS) entry which is preliminary data.</text>
</comment>
<dbReference type="Proteomes" id="UP000663864">
    <property type="component" value="Unassembled WGS sequence"/>
</dbReference>
<reference evidence="1" key="1">
    <citation type="submission" date="2021-02" db="EMBL/GenBank/DDBJ databases">
        <authorList>
            <person name="Nowell W R."/>
        </authorList>
    </citation>
    <scope>NUCLEOTIDE SEQUENCE</scope>
</reference>
<sequence length="73" mass="8549">HQEHGNRIIHEKLTGSPLFRGSQIDPDEREKEMANQMRLYPHSARCPEALRSFLDCNPMYWCSIPLPWEEAIA</sequence>
<accession>A0A815VIS3</accession>
<proteinExistence type="predicted"/>
<protein>
    <submittedName>
        <fullName evidence="1">Uncharacterized protein</fullName>
    </submittedName>
</protein>
<dbReference type="AlphaFoldDB" id="A0A815VIS3"/>